<reference evidence="7 8" key="1">
    <citation type="journal article" date="2015" name="Sci. Rep.">
        <title>Genome of the facultative scuticociliatosis pathogen Pseudocohnilembus persalinus provides insight into its virulence through horizontal gene transfer.</title>
        <authorList>
            <person name="Xiong J."/>
            <person name="Wang G."/>
            <person name="Cheng J."/>
            <person name="Tian M."/>
            <person name="Pan X."/>
            <person name="Warren A."/>
            <person name="Jiang C."/>
            <person name="Yuan D."/>
            <person name="Miao W."/>
        </authorList>
    </citation>
    <scope>NUCLEOTIDE SEQUENCE [LARGE SCALE GENOMIC DNA]</scope>
    <source>
        <strain evidence="7">36N120E</strain>
    </source>
</reference>
<protein>
    <recommendedName>
        <fullName evidence="9">FAD-binding domain-containing protein</fullName>
    </recommendedName>
</protein>
<keyword evidence="3" id="KW-0274">FAD</keyword>
<dbReference type="PANTHER" id="PTHR46496:SF1">
    <property type="entry name" value="ZEAXANTHIN EPOXIDASE, CHLOROPLASTIC"/>
    <property type="match status" value="1"/>
</dbReference>
<dbReference type="InterPro" id="IPR002938">
    <property type="entry name" value="FAD-bd"/>
</dbReference>
<evidence type="ECO:0008006" key="9">
    <source>
        <dbReference type="Google" id="ProtNLM"/>
    </source>
</evidence>
<evidence type="ECO:0000256" key="4">
    <source>
        <dbReference type="ARBA" id="ARBA00023002"/>
    </source>
</evidence>
<evidence type="ECO:0000313" key="7">
    <source>
        <dbReference type="EMBL" id="KRW98171.1"/>
    </source>
</evidence>
<dbReference type="GO" id="GO:0071949">
    <property type="term" value="F:FAD binding"/>
    <property type="evidence" value="ECO:0007669"/>
    <property type="project" value="InterPro"/>
</dbReference>
<keyword evidence="8" id="KW-1185">Reference proteome</keyword>
<comment type="cofactor">
    <cofactor evidence="1">
        <name>FAD</name>
        <dbReference type="ChEBI" id="CHEBI:57692"/>
    </cofactor>
</comment>
<organism evidence="7 8">
    <name type="scientific">Pseudocohnilembus persalinus</name>
    <name type="common">Ciliate</name>
    <dbReference type="NCBI Taxonomy" id="266149"/>
    <lineage>
        <taxon>Eukaryota</taxon>
        <taxon>Sar</taxon>
        <taxon>Alveolata</taxon>
        <taxon>Ciliophora</taxon>
        <taxon>Intramacronucleata</taxon>
        <taxon>Oligohymenophorea</taxon>
        <taxon>Scuticociliatia</taxon>
        <taxon>Philasterida</taxon>
        <taxon>Pseudocohnilembidae</taxon>
        <taxon>Pseudocohnilembus</taxon>
    </lineage>
</organism>
<evidence type="ECO:0000259" key="6">
    <source>
        <dbReference type="Pfam" id="PF13761"/>
    </source>
</evidence>
<dbReference type="PRINTS" id="PR00420">
    <property type="entry name" value="RNGMNOXGNASE"/>
</dbReference>
<dbReference type="Pfam" id="PF01494">
    <property type="entry name" value="FAD_binding_3"/>
    <property type="match status" value="1"/>
</dbReference>
<dbReference type="OMA" id="NLAQGAC"/>
<feature type="domain" description="DUF4166" evidence="6">
    <location>
        <begin position="435"/>
        <end position="595"/>
    </location>
</feature>
<dbReference type="Gene3D" id="3.50.50.60">
    <property type="entry name" value="FAD/NAD(P)-binding domain"/>
    <property type="match status" value="1"/>
</dbReference>
<dbReference type="InterPro" id="IPR036188">
    <property type="entry name" value="FAD/NAD-bd_sf"/>
</dbReference>
<dbReference type="InParanoid" id="A0A0V0Q7N1"/>
<keyword evidence="2" id="KW-0285">Flavoprotein</keyword>
<evidence type="ECO:0000256" key="1">
    <source>
        <dbReference type="ARBA" id="ARBA00001974"/>
    </source>
</evidence>
<evidence type="ECO:0000259" key="5">
    <source>
        <dbReference type="Pfam" id="PF01494"/>
    </source>
</evidence>
<dbReference type="Proteomes" id="UP000054937">
    <property type="component" value="Unassembled WGS sequence"/>
</dbReference>
<dbReference type="PANTHER" id="PTHR46496">
    <property type="match status" value="1"/>
</dbReference>
<name>A0A0V0Q7N1_PSEPJ</name>
<proteinExistence type="predicted"/>
<dbReference type="Pfam" id="PF13761">
    <property type="entry name" value="DUF4166"/>
    <property type="match status" value="1"/>
</dbReference>
<evidence type="ECO:0000256" key="3">
    <source>
        <dbReference type="ARBA" id="ARBA00022827"/>
    </source>
</evidence>
<dbReference type="SUPFAM" id="SSF51905">
    <property type="entry name" value="FAD/NAD(P)-binding domain"/>
    <property type="match status" value="1"/>
</dbReference>
<accession>A0A0V0Q7N1</accession>
<evidence type="ECO:0000313" key="8">
    <source>
        <dbReference type="Proteomes" id="UP000054937"/>
    </source>
</evidence>
<feature type="domain" description="FAD-binding" evidence="5">
    <location>
        <begin position="5"/>
        <end position="318"/>
    </location>
</feature>
<keyword evidence="4" id="KW-0560">Oxidoreductase</keyword>
<evidence type="ECO:0000256" key="2">
    <source>
        <dbReference type="ARBA" id="ARBA00022630"/>
    </source>
</evidence>
<dbReference type="GO" id="GO:0016491">
    <property type="term" value="F:oxidoreductase activity"/>
    <property type="evidence" value="ECO:0007669"/>
    <property type="project" value="UniProtKB-KW"/>
</dbReference>
<gene>
    <name evidence="7" type="ORF">PPERSA_02149</name>
</gene>
<dbReference type="InterPro" id="IPR025311">
    <property type="entry name" value="DUF4166"/>
</dbReference>
<comment type="caution">
    <text evidence="7">The sequence shown here is derived from an EMBL/GenBank/DDBJ whole genome shotgun (WGS) entry which is preliminary data.</text>
</comment>
<dbReference type="EMBL" id="LDAU01000267">
    <property type="protein sequence ID" value="KRW98171.1"/>
    <property type="molecule type" value="Genomic_DNA"/>
</dbReference>
<dbReference type="OrthoDB" id="879924at2759"/>
<sequence>MQQLPIVVNGGGIGGLTFALACLKFGVKPIVLEQSDQYNPTIGQGIGLWGPALMALRTLDVEQKLEQNGKKMYCAGYRNRHMDGWLVKPSTKIDRLTSCLCLKRHALQFQLYQELKDQDVVKFNSSIRSFTQNSDFVDIKLENGEEIKAGLLVGADGINSFVRKNLFPEIQPEYSGYRYYQGIVQDSKLSNSPAYEAWGPQKRFGLVGLNDPLSFWFAAVEQNLGEKPILRGAKPISSEEKEKLQKLYKDFGDEVQHIIKNSEHSKIVNTPIYQLPYMKKWHEGRVVLIGDACHGMAPNLAQGACLAIEDALELASSIYRLKYRNISSNIQTKKEFGVNLQVLSNIKRVISQYEIKRQKRAKLVQFLVPQVHNIGRLDGINAFIRDLIFKISPSFISTPIFDKTHQFSLGWKYTAPNLGQGLYHRIMGSERFAKLPQKLQEFHQGQYNNGTFIEGNVNVYKDESLIINLISKIFQMPEQFKDGKIFMKLTVDEFGREYWNRVFEEKKMKQKYFFNTVQQMEGELLTEIYGPLQFDLEILPYDDNTGYDIKLKKQKLLVGKLFSIPFPSMLTTQIYGTTIGTQNGWKYDVQIQIPSILQFFTRKSLLLKYEGEIHSVQKLETKNPKQKPFDKF</sequence>
<dbReference type="AlphaFoldDB" id="A0A0V0Q7N1"/>